<proteinExistence type="predicted"/>
<dbReference type="InterPro" id="IPR050428">
    <property type="entry name" value="TCS_sensor_his_kinase"/>
</dbReference>
<evidence type="ECO:0000256" key="7">
    <source>
        <dbReference type="SAM" id="Phobius"/>
    </source>
</evidence>
<dbReference type="Gene3D" id="3.30.565.10">
    <property type="entry name" value="Histidine kinase-like ATPase, C-terminal domain"/>
    <property type="match status" value="1"/>
</dbReference>
<feature type="domain" description="Nitrate/nitrite sensing protein" evidence="9">
    <location>
        <begin position="80"/>
        <end position="308"/>
    </location>
</feature>
<dbReference type="SUPFAM" id="SSF55874">
    <property type="entry name" value="ATPase domain of HSP90 chaperone/DNA topoisomerase II/histidine kinase"/>
    <property type="match status" value="1"/>
</dbReference>
<dbReference type="InterPro" id="IPR036890">
    <property type="entry name" value="HATPase_C_sf"/>
</dbReference>
<feature type="region of interest" description="Disordered" evidence="6">
    <location>
        <begin position="714"/>
        <end position="835"/>
    </location>
</feature>
<dbReference type="AlphaFoldDB" id="A0A1H2Q6V0"/>
<evidence type="ECO:0000259" key="9">
    <source>
        <dbReference type="Pfam" id="PF08376"/>
    </source>
</evidence>
<dbReference type="GO" id="GO:0004673">
    <property type="term" value="F:protein histidine kinase activity"/>
    <property type="evidence" value="ECO:0007669"/>
    <property type="project" value="UniProtKB-EC"/>
</dbReference>
<dbReference type="GO" id="GO:0005886">
    <property type="term" value="C:plasma membrane"/>
    <property type="evidence" value="ECO:0007669"/>
    <property type="project" value="TreeGrafter"/>
</dbReference>
<feature type="domain" description="Histidine kinase/HSP90-like ATPase" evidence="8">
    <location>
        <begin position="546"/>
        <end position="653"/>
    </location>
</feature>
<evidence type="ECO:0000313" key="11">
    <source>
        <dbReference type="Proteomes" id="UP000199529"/>
    </source>
</evidence>
<keyword evidence="7" id="KW-1133">Transmembrane helix</keyword>
<protein>
    <recommendedName>
        <fullName evidence="2">histidine kinase</fullName>
        <ecNumber evidence="2">2.7.13.3</ecNumber>
    </recommendedName>
</protein>
<dbReference type="Proteomes" id="UP000199529">
    <property type="component" value="Unassembled WGS sequence"/>
</dbReference>
<evidence type="ECO:0000313" key="10">
    <source>
        <dbReference type="EMBL" id="SDW02903.1"/>
    </source>
</evidence>
<accession>A0A1H2Q6V0</accession>
<dbReference type="EMBL" id="FNOK01000001">
    <property type="protein sequence ID" value="SDW02903.1"/>
    <property type="molecule type" value="Genomic_DNA"/>
</dbReference>
<dbReference type="STRING" id="418495.SAMN05216215_100111"/>
<evidence type="ECO:0000256" key="1">
    <source>
        <dbReference type="ARBA" id="ARBA00000085"/>
    </source>
</evidence>
<organism evidence="10 11">
    <name type="scientific">Saccharopolyspora shandongensis</name>
    <dbReference type="NCBI Taxonomy" id="418495"/>
    <lineage>
        <taxon>Bacteria</taxon>
        <taxon>Bacillati</taxon>
        <taxon>Actinomycetota</taxon>
        <taxon>Actinomycetes</taxon>
        <taxon>Pseudonocardiales</taxon>
        <taxon>Pseudonocardiaceae</taxon>
        <taxon>Saccharopolyspora</taxon>
    </lineage>
</organism>
<evidence type="ECO:0000256" key="2">
    <source>
        <dbReference type="ARBA" id="ARBA00012438"/>
    </source>
</evidence>
<gene>
    <name evidence="10" type="ORF">SAMN05216215_100111</name>
</gene>
<dbReference type="InterPro" id="IPR003594">
    <property type="entry name" value="HATPase_dom"/>
</dbReference>
<evidence type="ECO:0000256" key="4">
    <source>
        <dbReference type="ARBA" id="ARBA00022679"/>
    </source>
</evidence>
<reference evidence="11" key="1">
    <citation type="submission" date="2016-10" db="EMBL/GenBank/DDBJ databases">
        <authorList>
            <person name="Varghese N."/>
            <person name="Submissions S."/>
        </authorList>
    </citation>
    <scope>NUCLEOTIDE SEQUENCE [LARGE SCALE GENOMIC DNA]</scope>
    <source>
        <strain evidence="11">CGMCC 4.3530</strain>
    </source>
</reference>
<dbReference type="Pfam" id="PF02518">
    <property type="entry name" value="HATPase_c"/>
    <property type="match status" value="1"/>
</dbReference>
<feature type="region of interest" description="Disordered" evidence="6">
    <location>
        <begin position="1"/>
        <end position="23"/>
    </location>
</feature>
<feature type="compositionally biased region" description="Pro residues" evidence="6">
    <location>
        <begin position="758"/>
        <end position="770"/>
    </location>
</feature>
<sequence>MEVTTQNESFAPPGEARRRRAKRSDTSIRSRLTWAVAIPWVVVGVLWVVGCSLFAFEAIYTQQVAASVRQMSLPAVTALDHVQRERLRSLEVITRPGIGNAELAAQQKETDEALAALQVEAKSVVDSAPLEVQQPMRELTGYFERLPDLRSRISSGQVPANEVNGFYNGLFDTATRLFDVQSRIVPDPETLQGGLAATSLFRASDMFSREAALVGTALTANELTPDQYRLLVNYIDAHHTTMAVNADSILPSVRADYQRLVESPSWKQLVDAENRIIAGGSFKGGNPPVRLDDWQRITNDVGAGMSSLVFKQADEVSQGGVASGTDTLWNVLWGSLAALAVAVVSFIFARRVYRTVVDEALLTRLQDLRTESLAMAEKLPDVVRRLRDGESVNVETEMVPLAHYGSDEVGQVAQAIQLFQEEAVHAAVGETRARQGARVVFVGMAHRIQRLLRHMHGTIDQLERNEENSAQLAKLFDLDNSTTRARRTVENLLVLGDQQPGRRWSRPVALMDVLRSSVSEIDQYSRVVIGHVPEVMVNGSAVGDAIHLISELIDNATAFSPPNTQVHVDATAVARGVAVDIADQGLGMDPSTRDRANSMMSEPPEFDRLVLENNKAEQLGLFTAARLAHRREIAVEFGISAYGGTRATVLFPDRILEADTSVTTSNGGGAFPPVSNGVSAAMNGNGSGAGHINSGGKHQLAEPAVVPRPRELSWNGVMTDQPTQAQSAPEPKPAETTYEWPASEPIPQANPAMTQFEPLPPEPAPAPAPMPSSERRRAAGGRPPLPKRVPQTHLADGLRDDPDQEEQAIVASPSKLAGFRRAFRGGFGDTPDDRS</sequence>
<evidence type="ECO:0000256" key="6">
    <source>
        <dbReference type="SAM" id="MobiDB-lite"/>
    </source>
</evidence>
<keyword evidence="11" id="KW-1185">Reference proteome</keyword>
<dbReference type="Pfam" id="PF08376">
    <property type="entry name" value="NIT"/>
    <property type="match status" value="1"/>
</dbReference>
<comment type="catalytic activity">
    <reaction evidence="1">
        <text>ATP + protein L-histidine = ADP + protein N-phospho-L-histidine.</text>
        <dbReference type="EC" id="2.7.13.3"/>
    </reaction>
</comment>
<evidence type="ECO:0000256" key="3">
    <source>
        <dbReference type="ARBA" id="ARBA00022553"/>
    </source>
</evidence>
<name>A0A1H2Q6V0_9PSEU</name>
<feature type="transmembrane region" description="Helical" evidence="7">
    <location>
        <begin position="32"/>
        <end position="56"/>
    </location>
</feature>
<keyword evidence="4" id="KW-0808">Transferase</keyword>
<evidence type="ECO:0000256" key="5">
    <source>
        <dbReference type="ARBA" id="ARBA00022777"/>
    </source>
</evidence>
<keyword evidence="7" id="KW-0812">Transmembrane</keyword>
<keyword evidence="5 10" id="KW-0418">Kinase</keyword>
<dbReference type="PANTHER" id="PTHR45436:SF5">
    <property type="entry name" value="SENSOR HISTIDINE KINASE TRCS"/>
    <property type="match status" value="1"/>
</dbReference>
<keyword evidence="3" id="KW-0597">Phosphoprotein</keyword>
<dbReference type="InterPro" id="IPR013587">
    <property type="entry name" value="Nitrate/nitrite_sensing"/>
</dbReference>
<dbReference type="GO" id="GO:0000160">
    <property type="term" value="P:phosphorelay signal transduction system"/>
    <property type="evidence" value="ECO:0007669"/>
    <property type="project" value="TreeGrafter"/>
</dbReference>
<dbReference type="EC" id="2.7.13.3" evidence="2"/>
<feature type="compositionally biased region" description="Polar residues" evidence="6">
    <location>
        <begin position="716"/>
        <end position="727"/>
    </location>
</feature>
<evidence type="ECO:0000259" key="8">
    <source>
        <dbReference type="Pfam" id="PF02518"/>
    </source>
</evidence>
<keyword evidence="7" id="KW-0472">Membrane</keyword>
<dbReference type="PANTHER" id="PTHR45436">
    <property type="entry name" value="SENSOR HISTIDINE KINASE YKOH"/>
    <property type="match status" value="1"/>
</dbReference>